<keyword evidence="2" id="KW-1185">Reference proteome</keyword>
<sequence length="78" mass="8446">MNAAETTVSPAIEMAQQDNISADVEQTEKEHPDDFSGADAIETKVLSSVIEAIEQDMFSENVHLMAKDGPSTNLLLLI</sequence>
<evidence type="ECO:0000313" key="2">
    <source>
        <dbReference type="Proteomes" id="UP000270094"/>
    </source>
</evidence>
<reference evidence="1 2" key="1">
    <citation type="submission" date="2018-11" db="EMBL/GenBank/DDBJ databases">
        <authorList>
            <consortium name="Pathogen Informatics"/>
        </authorList>
    </citation>
    <scope>NUCLEOTIDE SEQUENCE [LARGE SCALE GENOMIC DNA]</scope>
</reference>
<dbReference type="EMBL" id="UYYB01130345">
    <property type="protein sequence ID" value="VDM84466.1"/>
    <property type="molecule type" value="Genomic_DNA"/>
</dbReference>
<proteinExistence type="predicted"/>
<dbReference type="AlphaFoldDB" id="A0A3P7JM87"/>
<dbReference type="Proteomes" id="UP000270094">
    <property type="component" value="Unassembled WGS sequence"/>
</dbReference>
<protein>
    <submittedName>
        <fullName evidence="1">Uncharacterized protein</fullName>
    </submittedName>
</protein>
<organism evidence="1 2">
    <name type="scientific">Strongylus vulgaris</name>
    <name type="common">Blood worm</name>
    <dbReference type="NCBI Taxonomy" id="40348"/>
    <lineage>
        <taxon>Eukaryota</taxon>
        <taxon>Metazoa</taxon>
        <taxon>Ecdysozoa</taxon>
        <taxon>Nematoda</taxon>
        <taxon>Chromadorea</taxon>
        <taxon>Rhabditida</taxon>
        <taxon>Rhabditina</taxon>
        <taxon>Rhabditomorpha</taxon>
        <taxon>Strongyloidea</taxon>
        <taxon>Strongylidae</taxon>
        <taxon>Strongylus</taxon>
    </lineage>
</organism>
<gene>
    <name evidence="1" type="ORF">SVUK_LOCUS19464</name>
</gene>
<evidence type="ECO:0000313" key="1">
    <source>
        <dbReference type="EMBL" id="VDM84466.1"/>
    </source>
</evidence>
<accession>A0A3P7JM87</accession>
<name>A0A3P7JM87_STRVU</name>